<name>A0ABV8RKI1_9SPHN</name>
<dbReference type="InterPro" id="IPR011055">
    <property type="entry name" value="Dup_hybrid_motif"/>
</dbReference>
<gene>
    <name evidence="4" type="ORF">ACFOWX_10060</name>
</gene>
<dbReference type="SUPFAM" id="SSF51261">
    <property type="entry name" value="Duplicated hybrid motif"/>
    <property type="match status" value="1"/>
</dbReference>
<keyword evidence="2" id="KW-0732">Signal</keyword>
<feature type="domain" description="M23ase beta-sheet core" evidence="3">
    <location>
        <begin position="292"/>
        <end position="380"/>
    </location>
</feature>
<dbReference type="PANTHER" id="PTHR21666">
    <property type="entry name" value="PEPTIDASE-RELATED"/>
    <property type="match status" value="1"/>
</dbReference>
<dbReference type="RefSeq" id="WP_381423708.1">
    <property type="nucleotide sequence ID" value="NZ_JBHSDH010000013.1"/>
</dbReference>
<feature type="chain" id="PRO_5046870980" evidence="2">
    <location>
        <begin position="19"/>
        <end position="386"/>
    </location>
</feature>
<dbReference type="InterPro" id="IPR016047">
    <property type="entry name" value="M23ase_b-sheet_dom"/>
</dbReference>
<evidence type="ECO:0000256" key="1">
    <source>
        <dbReference type="SAM" id="MobiDB-lite"/>
    </source>
</evidence>
<keyword evidence="5" id="KW-1185">Reference proteome</keyword>
<dbReference type="PANTHER" id="PTHR21666:SF270">
    <property type="entry name" value="MUREIN HYDROLASE ACTIVATOR ENVC"/>
    <property type="match status" value="1"/>
</dbReference>
<evidence type="ECO:0000256" key="2">
    <source>
        <dbReference type="SAM" id="SignalP"/>
    </source>
</evidence>
<protein>
    <submittedName>
        <fullName evidence="4">Murein hydrolase activator EnvC family protein</fullName>
    </submittedName>
</protein>
<evidence type="ECO:0000313" key="5">
    <source>
        <dbReference type="Proteomes" id="UP001595887"/>
    </source>
</evidence>
<proteinExistence type="predicted"/>
<dbReference type="GO" id="GO:0016787">
    <property type="term" value="F:hydrolase activity"/>
    <property type="evidence" value="ECO:0007669"/>
    <property type="project" value="UniProtKB-KW"/>
</dbReference>
<dbReference type="EMBL" id="JBHSDH010000013">
    <property type="protein sequence ID" value="MFC4292756.1"/>
    <property type="molecule type" value="Genomic_DNA"/>
</dbReference>
<feature type="region of interest" description="Disordered" evidence="1">
    <location>
        <begin position="32"/>
        <end position="55"/>
    </location>
</feature>
<reference evidence="5" key="1">
    <citation type="journal article" date="2019" name="Int. J. Syst. Evol. Microbiol.">
        <title>The Global Catalogue of Microorganisms (GCM) 10K type strain sequencing project: providing services to taxonomists for standard genome sequencing and annotation.</title>
        <authorList>
            <consortium name="The Broad Institute Genomics Platform"/>
            <consortium name="The Broad Institute Genome Sequencing Center for Infectious Disease"/>
            <person name="Wu L."/>
            <person name="Ma J."/>
        </authorList>
    </citation>
    <scope>NUCLEOTIDE SEQUENCE [LARGE SCALE GENOMIC DNA]</scope>
    <source>
        <strain evidence="5">CECT 8531</strain>
    </source>
</reference>
<accession>A0ABV8RKI1</accession>
<comment type="caution">
    <text evidence="4">The sequence shown here is derived from an EMBL/GenBank/DDBJ whole genome shotgun (WGS) entry which is preliminary data.</text>
</comment>
<dbReference type="Gene3D" id="2.70.70.10">
    <property type="entry name" value="Glucose Permease (Domain IIA)"/>
    <property type="match status" value="1"/>
</dbReference>
<keyword evidence="4" id="KW-0378">Hydrolase</keyword>
<feature type="signal peptide" evidence="2">
    <location>
        <begin position="1"/>
        <end position="18"/>
    </location>
</feature>
<dbReference type="InterPro" id="IPR050570">
    <property type="entry name" value="Cell_wall_metabolism_enzyme"/>
</dbReference>
<evidence type="ECO:0000259" key="3">
    <source>
        <dbReference type="Pfam" id="PF01551"/>
    </source>
</evidence>
<dbReference type="CDD" id="cd12797">
    <property type="entry name" value="M23_peptidase"/>
    <property type="match status" value="1"/>
</dbReference>
<sequence>MRFWLSLILMASIPLIFAAALSAQSSEDQRQALRDAKAKAAMAEQRSETLRQEAANAERAADRLVAQRAVLSADIDTAQAQIEAANARIAIISRKQLEQRSSLGKASEPMLRLNAALQQMTGRPTVLMMAQPGQRSDYVHLRAVMATVEPQIRRRTAALRQQIVIQKDLKSQELVALKSLGDAKQRLAVQREALARLEGSSRNRADSLSADAAVEFEQAIAQGERARDLVENIDTLRLGTEKASELAALAGPVMRTKDAQPIGKNTAPVYVLPKNAKLISGFYELNDTGYRERGIRLALPPTSAIGAPAAGKVSFAGNYRSYGRIVIIEHGSGWSTLITNFDSLSVSEGMTVEQGQELGFAPAEKAQITIELRRNGRTMDIAALVS</sequence>
<dbReference type="Pfam" id="PF01551">
    <property type="entry name" value="Peptidase_M23"/>
    <property type="match status" value="1"/>
</dbReference>
<dbReference type="Proteomes" id="UP001595887">
    <property type="component" value="Unassembled WGS sequence"/>
</dbReference>
<organism evidence="4 5">
    <name type="scientific">Sphingorhabdus arenilitoris</name>
    <dbReference type="NCBI Taxonomy" id="1490041"/>
    <lineage>
        <taxon>Bacteria</taxon>
        <taxon>Pseudomonadati</taxon>
        <taxon>Pseudomonadota</taxon>
        <taxon>Alphaproteobacteria</taxon>
        <taxon>Sphingomonadales</taxon>
        <taxon>Sphingomonadaceae</taxon>
        <taxon>Sphingorhabdus</taxon>
    </lineage>
</organism>
<evidence type="ECO:0000313" key="4">
    <source>
        <dbReference type="EMBL" id="MFC4292756.1"/>
    </source>
</evidence>